<dbReference type="RefSeq" id="WP_119277943.1">
    <property type="nucleotide sequence ID" value="NZ_QWLA01000037.1"/>
</dbReference>
<dbReference type="AlphaFoldDB" id="A0A399EQH1"/>
<proteinExistence type="predicted"/>
<protein>
    <recommendedName>
        <fullName evidence="1">Pvc16 N-terminal domain-containing protein</fullName>
    </recommendedName>
</protein>
<organism evidence="2 3">
    <name type="scientific">Calidithermus roseus</name>
    <dbReference type="NCBI Taxonomy" id="1644118"/>
    <lineage>
        <taxon>Bacteria</taxon>
        <taxon>Thermotogati</taxon>
        <taxon>Deinococcota</taxon>
        <taxon>Deinococci</taxon>
        <taxon>Thermales</taxon>
        <taxon>Thermaceae</taxon>
        <taxon>Calidithermus</taxon>
    </lineage>
</organism>
<dbReference type="InterPro" id="IPR025351">
    <property type="entry name" value="Pvc16_N"/>
</dbReference>
<gene>
    <name evidence="2" type="ORF">Mrose_02031</name>
</gene>
<sequence length="273" mass="31278">MLSEIHEGLKKMVFEQGKLNPHDVDVEFETPSREWIVGLSRPTVNFFLFELQENLTLRQITPEVARGEGIHGSRRLPPRRFDLHYQVTAISSDTRDQHEILWRVMVTLLRHHQLPEEYVPAWARRPDMTLLARVGQPDDNPRLRELWTALGSPPRPALLYALTVPVDLELAFDAPLVLTRTARYASLSGGEQEWFELPYRIGGRVLDRRGEPLEGVMVWREDSAAAVEVTDREGRFVLAGVPPGELRLQVARVGQGPRRFVLQVPSDRYEIVL</sequence>
<dbReference type="Pfam" id="PF13620">
    <property type="entry name" value="CarboxypepD_reg"/>
    <property type="match status" value="1"/>
</dbReference>
<reference evidence="2 3" key="1">
    <citation type="submission" date="2018-08" db="EMBL/GenBank/DDBJ databases">
        <title>Meiothermus roseus NBRC 110900 genome sequencing project.</title>
        <authorList>
            <person name="Da Costa M.S."/>
            <person name="Albuquerque L."/>
            <person name="Raposo P."/>
            <person name="Froufe H.J.C."/>
            <person name="Barroso C.S."/>
            <person name="Egas C."/>
        </authorList>
    </citation>
    <scope>NUCLEOTIDE SEQUENCE [LARGE SCALE GENOMIC DNA]</scope>
    <source>
        <strain evidence="2 3">NBRC 110900</strain>
    </source>
</reference>
<evidence type="ECO:0000313" key="3">
    <source>
        <dbReference type="Proteomes" id="UP000265341"/>
    </source>
</evidence>
<dbReference type="InterPro" id="IPR008969">
    <property type="entry name" value="CarboxyPept-like_regulatory"/>
</dbReference>
<keyword evidence="3" id="KW-1185">Reference proteome</keyword>
<name>A0A399EQH1_9DEIN</name>
<dbReference type="OrthoDB" id="151887at2"/>
<dbReference type="Pfam" id="PF14065">
    <property type="entry name" value="Pvc16_N"/>
    <property type="match status" value="1"/>
</dbReference>
<feature type="domain" description="Pvc16 N-terminal" evidence="1">
    <location>
        <begin position="13"/>
        <end position="167"/>
    </location>
</feature>
<evidence type="ECO:0000313" key="2">
    <source>
        <dbReference type="EMBL" id="RIH85803.1"/>
    </source>
</evidence>
<dbReference type="EMBL" id="QWLA01000037">
    <property type="protein sequence ID" value="RIH85803.1"/>
    <property type="molecule type" value="Genomic_DNA"/>
</dbReference>
<evidence type="ECO:0000259" key="1">
    <source>
        <dbReference type="Pfam" id="PF14065"/>
    </source>
</evidence>
<comment type="caution">
    <text evidence="2">The sequence shown here is derived from an EMBL/GenBank/DDBJ whole genome shotgun (WGS) entry which is preliminary data.</text>
</comment>
<dbReference type="Gene3D" id="2.60.40.1120">
    <property type="entry name" value="Carboxypeptidase-like, regulatory domain"/>
    <property type="match status" value="1"/>
</dbReference>
<accession>A0A399EQH1</accession>
<dbReference type="SUPFAM" id="SSF49464">
    <property type="entry name" value="Carboxypeptidase regulatory domain-like"/>
    <property type="match status" value="1"/>
</dbReference>
<dbReference type="Proteomes" id="UP000265341">
    <property type="component" value="Unassembled WGS sequence"/>
</dbReference>